<feature type="domain" description="C2H2-type" evidence="14">
    <location>
        <begin position="724"/>
        <end position="751"/>
    </location>
</feature>
<dbReference type="Pfam" id="PF17800">
    <property type="entry name" value="NPL"/>
    <property type="match status" value="1"/>
</dbReference>
<feature type="domain" description="C2H2-type" evidence="14">
    <location>
        <begin position="614"/>
        <end position="641"/>
    </location>
</feature>
<gene>
    <name evidence="15" type="ORF">HOLleu_01975</name>
</gene>
<dbReference type="FunFam" id="3.30.160.60:FF:002737">
    <property type="entry name" value="AGAP008430-PA"/>
    <property type="match status" value="1"/>
</dbReference>
<sequence length="948" mass="107738">MIADVSSSASGKRQNLTVLFSFGQVKVNLCDEHFSFAGISVQPGHGYTLNCEEELCVALAAIESRSEFDLAGSYSQLILKTESSSEQLLCTLIKGAIFQQCLKLKLMPGEKVTFTVEGSCAVYVTGYSYSSPSKPAEDDRATQEDTNGDSETIGDDIVGVKSEHSKKFDGNSDSEDSTHSDLLTLVDEEQSAGSALLSDKGNAQVEWVPEDSDYFRNDGEDGEIIFHNLWGWANERHQEGSQEERSFNEGNCRQESGDTSPIKGATQTESVQQPKVATDEPSLTGFDRNLYQGAEGSQEERSFDEGNCGQESGDTSPIKGATQTESVQQPNVATDEHSLTGFDRNLYQGAEESQKERCFDEGNYEHESGDTSPTKGAAQRESMQQPNIVTDEPSLIGFDRNLYQETEESQKKRCFDGGNCGQKSGGTSPTKGATQAESVQQPHILTDNAIIELHAVIDEEAQDSVPGEEVHQLSSGHPAGSVEEENETLEEHEKNRTDERLLKCQYCDRRFASKASLASHNRSHTQKRSFKCGYCEKTFRKKQALRCHERIHSNASSYLCEYCGETFARRVGLVNHERIHNGKSNFSCKHCEQRFQVRSELTAHKRVHAHAKNFICQYCQKKFNSRAHCVIHERIHTGERPYKCKYCGKKFTQKSALTVHEKIHSGKKSFKCNYCEKKFPLKVALESHEMVHVKTYKCKRCEKEFNNKHELLAHERIYTGVKVFVCHFCPKKFHVKTHVQSHERVHTGERPYKCEYCEKRFTQKGSVTIHRRIHTGEKPFHCKYCGKAFDRRSYLGYHEKIHTGNKSFSCKYCGKKFPLRALLAAHERIHQGEKNFKGKLWEKSFPVRSKLTVHEQIHMGNRGFSCQYCQRKFRSWQSLTDHENTHTGTRPYKCKYCKKKFTQKGNCNVHEKIHIGGKPYKCKYCEKRFFQKGNMKAHEKSHEDKKSV</sequence>
<dbReference type="Gene3D" id="3.30.160.60">
    <property type="entry name" value="Classic Zinc Finger"/>
    <property type="match status" value="16"/>
</dbReference>
<feature type="region of interest" description="Disordered" evidence="13">
    <location>
        <begin position="240"/>
        <end position="338"/>
    </location>
</feature>
<evidence type="ECO:0000256" key="9">
    <source>
        <dbReference type="ARBA" id="ARBA00023125"/>
    </source>
</evidence>
<dbReference type="SUPFAM" id="SSF57667">
    <property type="entry name" value="beta-beta-alpha zinc fingers"/>
    <property type="match status" value="9"/>
</dbReference>
<evidence type="ECO:0000256" key="12">
    <source>
        <dbReference type="PROSITE-ProRule" id="PRU00042"/>
    </source>
</evidence>
<evidence type="ECO:0000256" key="4">
    <source>
        <dbReference type="ARBA" id="ARBA00022723"/>
    </source>
</evidence>
<feature type="domain" description="C2H2-type" evidence="14">
    <location>
        <begin position="586"/>
        <end position="613"/>
    </location>
</feature>
<keyword evidence="11" id="KW-0539">Nucleus</keyword>
<name>A0A9Q1CQ15_HOLLE</name>
<evidence type="ECO:0000256" key="1">
    <source>
        <dbReference type="ARBA" id="ARBA00004123"/>
    </source>
</evidence>
<dbReference type="GO" id="GO:0005634">
    <property type="term" value="C:nucleus"/>
    <property type="evidence" value="ECO:0007669"/>
    <property type="project" value="UniProtKB-SubCell"/>
</dbReference>
<keyword evidence="16" id="KW-1185">Reference proteome</keyword>
<dbReference type="InterPro" id="IPR013087">
    <property type="entry name" value="Znf_C2H2_type"/>
</dbReference>
<dbReference type="InterPro" id="IPR036236">
    <property type="entry name" value="Znf_C2H2_sf"/>
</dbReference>
<evidence type="ECO:0000256" key="8">
    <source>
        <dbReference type="ARBA" id="ARBA00023015"/>
    </source>
</evidence>
<evidence type="ECO:0000256" key="13">
    <source>
        <dbReference type="SAM" id="MobiDB-lite"/>
    </source>
</evidence>
<dbReference type="PANTHER" id="PTHR24384">
    <property type="entry name" value="FINGER PUTATIVE TRANSCRIPTION FACTOR FAMILY-RELATED"/>
    <property type="match status" value="1"/>
</dbReference>
<feature type="region of interest" description="Disordered" evidence="13">
    <location>
        <begin position="409"/>
        <end position="436"/>
    </location>
</feature>
<dbReference type="Pfam" id="PF00096">
    <property type="entry name" value="zf-C2H2"/>
    <property type="match status" value="10"/>
</dbReference>
<dbReference type="Proteomes" id="UP001152320">
    <property type="component" value="Chromosome 1"/>
</dbReference>
<keyword evidence="10" id="KW-0804">Transcription</keyword>
<feature type="domain" description="C2H2-type" evidence="14">
    <location>
        <begin position="530"/>
        <end position="557"/>
    </location>
</feature>
<comment type="subcellular location">
    <subcellularLocation>
        <location evidence="1">Nucleus</location>
    </subcellularLocation>
</comment>
<dbReference type="FunFam" id="3.30.160.60:FF:000352">
    <property type="entry name" value="zinc finger protein 3 homolog"/>
    <property type="match status" value="1"/>
</dbReference>
<feature type="compositionally biased region" description="Polar residues" evidence="13">
    <location>
        <begin position="425"/>
        <end position="436"/>
    </location>
</feature>
<evidence type="ECO:0000313" key="15">
    <source>
        <dbReference type="EMBL" id="KAJ8049293.1"/>
    </source>
</evidence>
<dbReference type="PROSITE" id="PS00028">
    <property type="entry name" value="ZINC_FINGER_C2H2_1"/>
    <property type="match status" value="14"/>
</dbReference>
<dbReference type="GO" id="GO:0000978">
    <property type="term" value="F:RNA polymerase II cis-regulatory region sequence-specific DNA binding"/>
    <property type="evidence" value="ECO:0007669"/>
    <property type="project" value="TreeGrafter"/>
</dbReference>
<evidence type="ECO:0000256" key="10">
    <source>
        <dbReference type="ARBA" id="ARBA00023163"/>
    </source>
</evidence>
<feature type="domain" description="C2H2-type" evidence="14">
    <location>
        <begin position="864"/>
        <end position="891"/>
    </location>
</feature>
<keyword evidence="9" id="KW-0238">DNA-binding</keyword>
<dbReference type="GO" id="GO:0000981">
    <property type="term" value="F:DNA-binding transcription factor activity, RNA polymerase II-specific"/>
    <property type="evidence" value="ECO:0007669"/>
    <property type="project" value="TreeGrafter"/>
</dbReference>
<feature type="domain" description="C2H2-type" evidence="14">
    <location>
        <begin position="502"/>
        <end position="529"/>
    </location>
</feature>
<dbReference type="EMBL" id="JAIZAY010000001">
    <property type="protein sequence ID" value="KAJ8049293.1"/>
    <property type="molecule type" value="Genomic_DNA"/>
</dbReference>
<dbReference type="OrthoDB" id="1933825at2759"/>
<evidence type="ECO:0000256" key="6">
    <source>
        <dbReference type="ARBA" id="ARBA00022771"/>
    </source>
</evidence>
<dbReference type="AlphaFoldDB" id="A0A9Q1CQ15"/>
<feature type="domain" description="C2H2-type" evidence="14">
    <location>
        <begin position="696"/>
        <end position="723"/>
    </location>
</feature>
<evidence type="ECO:0000256" key="5">
    <source>
        <dbReference type="ARBA" id="ARBA00022737"/>
    </source>
</evidence>
<keyword evidence="7" id="KW-0862">Zinc</keyword>
<feature type="domain" description="C2H2-type" evidence="14">
    <location>
        <begin position="558"/>
        <end position="585"/>
    </location>
</feature>
<dbReference type="InterPro" id="IPR041232">
    <property type="entry name" value="NPL"/>
</dbReference>
<feature type="region of interest" description="Disordered" evidence="13">
    <location>
        <begin position="462"/>
        <end position="495"/>
    </location>
</feature>
<reference evidence="15" key="1">
    <citation type="submission" date="2021-10" db="EMBL/GenBank/DDBJ databases">
        <title>Tropical sea cucumber genome reveals ecological adaptation and Cuvierian tubules defense mechanism.</title>
        <authorList>
            <person name="Chen T."/>
        </authorList>
    </citation>
    <scope>NUCLEOTIDE SEQUENCE</scope>
    <source>
        <strain evidence="15">Nanhai2018</strain>
        <tissue evidence="15">Muscle</tissue>
    </source>
</reference>
<dbReference type="GO" id="GO:0008270">
    <property type="term" value="F:zinc ion binding"/>
    <property type="evidence" value="ECO:0007669"/>
    <property type="project" value="UniProtKB-KW"/>
</dbReference>
<evidence type="ECO:0000313" key="16">
    <source>
        <dbReference type="Proteomes" id="UP001152320"/>
    </source>
</evidence>
<evidence type="ECO:0000256" key="3">
    <source>
        <dbReference type="ARBA" id="ARBA00006991"/>
    </source>
</evidence>
<accession>A0A9Q1CQ15</accession>
<feature type="domain" description="C2H2-type" evidence="14">
    <location>
        <begin position="808"/>
        <end position="835"/>
    </location>
</feature>
<feature type="domain" description="C2H2-type" evidence="14">
    <location>
        <begin position="642"/>
        <end position="669"/>
    </location>
</feature>
<feature type="domain" description="C2H2-type" evidence="14">
    <location>
        <begin position="752"/>
        <end position="779"/>
    </location>
</feature>
<feature type="compositionally biased region" description="Polar residues" evidence="13">
    <location>
        <begin position="248"/>
        <end position="275"/>
    </location>
</feature>
<dbReference type="Gene3D" id="2.60.120.340">
    <property type="entry name" value="Nucleoplasmin core domain"/>
    <property type="match status" value="1"/>
</dbReference>
<dbReference type="PROSITE" id="PS50157">
    <property type="entry name" value="ZINC_FINGER_C2H2_2"/>
    <property type="match status" value="15"/>
</dbReference>
<feature type="domain" description="C2H2-type" evidence="14">
    <location>
        <begin position="670"/>
        <end position="697"/>
    </location>
</feature>
<protein>
    <recommendedName>
        <fullName evidence="14">C2H2-type domain-containing protein</fullName>
    </recommendedName>
</protein>
<dbReference type="InterPro" id="IPR050752">
    <property type="entry name" value="C2H2-ZF_domain"/>
</dbReference>
<evidence type="ECO:0000256" key="7">
    <source>
        <dbReference type="ARBA" id="ARBA00022833"/>
    </source>
</evidence>
<feature type="region of interest" description="Disordered" evidence="13">
    <location>
        <begin position="130"/>
        <end position="159"/>
    </location>
</feature>
<evidence type="ECO:0000259" key="14">
    <source>
        <dbReference type="PROSITE" id="PS50157"/>
    </source>
</evidence>
<dbReference type="FunFam" id="3.30.160.60:FF:000557">
    <property type="entry name" value="zinc finger and SCAN domain-containing protein 29"/>
    <property type="match status" value="1"/>
</dbReference>
<organism evidence="15 16">
    <name type="scientific">Holothuria leucospilota</name>
    <name type="common">Black long sea cucumber</name>
    <name type="synonym">Mertensiothuria leucospilota</name>
    <dbReference type="NCBI Taxonomy" id="206669"/>
    <lineage>
        <taxon>Eukaryota</taxon>
        <taxon>Metazoa</taxon>
        <taxon>Echinodermata</taxon>
        <taxon>Eleutherozoa</taxon>
        <taxon>Echinozoa</taxon>
        <taxon>Holothuroidea</taxon>
        <taxon>Aspidochirotacea</taxon>
        <taxon>Aspidochirotida</taxon>
        <taxon>Holothuriidae</taxon>
        <taxon>Holothuria</taxon>
    </lineage>
</organism>
<dbReference type="PANTHER" id="PTHR24384:SF189">
    <property type="entry name" value="C2H2-TYPE DOMAIN-CONTAINING PROTEIN-RELATED"/>
    <property type="match status" value="1"/>
</dbReference>
<proteinExistence type="inferred from homology"/>
<comment type="similarity">
    <text evidence="3">Belongs to the krueppel C2H2-type zinc-finger protein family.</text>
</comment>
<keyword evidence="6 12" id="KW-0863">Zinc-finger</keyword>
<keyword evidence="5" id="KW-0677">Repeat</keyword>
<dbReference type="SMART" id="SM00355">
    <property type="entry name" value="ZnF_C2H2"/>
    <property type="match status" value="15"/>
</dbReference>
<feature type="domain" description="C2H2-type" evidence="14">
    <location>
        <begin position="780"/>
        <end position="807"/>
    </location>
</feature>
<keyword evidence="4" id="KW-0479">Metal-binding</keyword>
<comment type="caution">
    <text evidence="15">The sequence shown here is derived from an EMBL/GenBank/DDBJ whole genome shotgun (WGS) entry which is preliminary data.</text>
</comment>
<feature type="region of interest" description="Disordered" evidence="13">
    <location>
        <begin position="362"/>
        <end position="386"/>
    </location>
</feature>
<comment type="similarity">
    <text evidence="2">Belongs to the histone deacetylase HD2 family.</text>
</comment>
<dbReference type="FunFam" id="3.30.160.60:FF:002343">
    <property type="entry name" value="Zinc finger protein 33A"/>
    <property type="match status" value="2"/>
</dbReference>
<feature type="domain" description="C2H2-type" evidence="14">
    <location>
        <begin position="892"/>
        <end position="919"/>
    </location>
</feature>
<evidence type="ECO:0000256" key="11">
    <source>
        <dbReference type="ARBA" id="ARBA00023242"/>
    </source>
</evidence>
<keyword evidence="8" id="KW-0805">Transcription regulation</keyword>
<feature type="compositionally biased region" description="Polar residues" evidence="13">
    <location>
        <begin position="309"/>
        <end position="332"/>
    </location>
</feature>
<dbReference type="FunFam" id="3.30.160.60:FF:000110">
    <property type="entry name" value="Zinc finger protein-like"/>
    <property type="match status" value="1"/>
</dbReference>
<evidence type="ECO:0000256" key="2">
    <source>
        <dbReference type="ARBA" id="ARBA00006673"/>
    </source>
</evidence>
<feature type="domain" description="C2H2-type" evidence="14">
    <location>
        <begin position="920"/>
        <end position="947"/>
    </location>
</feature>